<feature type="chain" id="PRO_5045135255" evidence="1">
    <location>
        <begin position="26"/>
        <end position="165"/>
    </location>
</feature>
<reference evidence="3" key="1">
    <citation type="submission" date="2023-07" db="EMBL/GenBank/DDBJ databases">
        <title>Isolating and identifying novel microbial strains from the Mariana Trench.</title>
        <authorList>
            <person name="Fu H."/>
        </authorList>
    </citation>
    <scope>NUCLEOTIDE SEQUENCE [LARGE SCALE GENOMIC DNA]</scope>
    <source>
        <strain evidence="3">T-y2</strain>
    </source>
</reference>
<protein>
    <submittedName>
        <fullName evidence="2">Uncharacterized protein</fullName>
    </submittedName>
</protein>
<organism evidence="2 3">
    <name type="scientific">Mesonia ostreae</name>
    <dbReference type="NCBI Taxonomy" id="861110"/>
    <lineage>
        <taxon>Bacteria</taxon>
        <taxon>Pseudomonadati</taxon>
        <taxon>Bacteroidota</taxon>
        <taxon>Flavobacteriia</taxon>
        <taxon>Flavobacteriales</taxon>
        <taxon>Flavobacteriaceae</taxon>
        <taxon>Mesonia</taxon>
    </lineage>
</organism>
<evidence type="ECO:0000313" key="2">
    <source>
        <dbReference type="EMBL" id="MDT0295244.1"/>
    </source>
</evidence>
<dbReference type="PROSITE" id="PS51257">
    <property type="entry name" value="PROKAR_LIPOPROTEIN"/>
    <property type="match status" value="1"/>
</dbReference>
<dbReference type="Proteomes" id="UP001182991">
    <property type="component" value="Unassembled WGS sequence"/>
</dbReference>
<evidence type="ECO:0000256" key="1">
    <source>
        <dbReference type="SAM" id="SignalP"/>
    </source>
</evidence>
<accession>A0ABU2KKP3</accession>
<comment type="caution">
    <text evidence="2">The sequence shown here is derived from an EMBL/GenBank/DDBJ whole genome shotgun (WGS) entry which is preliminary data.</text>
</comment>
<keyword evidence="3" id="KW-1185">Reference proteome</keyword>
<keyword evidence="1" id="KW-0732">Signal</keyword>
<feature type="signal peptide" evidence="1">
    <location>
        <begin position="1"/>
        <end position="25"/>
    </location>
</feature>
<dbReference type="RefSeq" id="WP_311402187.1">
    <property type="nucleotide sequence ID" value="NZ_JAVRBG010000011.1"/>
</dbReference>
<name>A0ABU2KKP3_9FLAO</name>
<dbReference type="EMBL" id="JAVRBG010000011">
    <property type="protein sequence ID" value="MDT0295244.1"/>
    <property type="molecule type" value="Genomic_DNA"/>
</dbReference>
<evidence type="ECO:0000313" key="3">
    <source>
        <dbReference type="Proteomes" id="UP001182991"/>
    </source>
</evidence>
<gene>
    <name evidence="2" type="ORF">RLT85_11435</name>
</gene>
<sequence>MNSKSKFLKSLILVSVLFFIISCSSDDEHQDQDYPEGYILNYNAKLSNTEDVYEVSFLDDDNPEENSILHEFEVDGIEPDSMIGAGTFFDIENNSVGVKFRVLSGDISLSAFQIEVKENNLDGGNVLGVYQEELDSISIPNGSSAYSSIKILFNTETKSFTKNLE</sequence>
<proteinExistence type="predicted"/>